<dbReference type="Pfam" id="PF01947">
    <property type="entry name" value="Rv2949c-like"/>
    <property type="match status" value="1"/>
</dbReference>
<dbReference type="AlphaFoldDB" id="A0A0B5W2V7"/>
<keyword evidence="1" id="KW-0934">Plastid</keyword>
<dbReference type="InterPro" id="IPR002800">
    <property type="entry name" value="Rv2949c-like"/>
</dbReference>
<evidence type="ECO:0000313" key="1">
    <source>
        <dbReference type="EMBL" id="AJH66014.1"/>
    </source>
</evidence>
<sequence length="89" mass="10808">MTFARSLWKLINKRAIINKIKDHRPIGLSFIEYQIDINKKVHEIYYCYCKDFENILKIKKPIWGRRYKILNSKNYNIVIQEFFSPGIIL</sequence>
<dbReference type="InterPro" id="IPR028978">
    <property type="entry name" value="Chorismate_lyase_/UTRA_dom_sf"/>
</dbReference>
<protein>
    <submittedName>
        <fullName evidence="1">Uncharacterized protein</fullName>
    </submittedName>
</protein>
<organism evidence="1">
    <name type="scientific">Vertebrata lanosa</name>
    <dbReference type="NCBI Taxonomy" id="1261582"/>
    <lineage>
        <taxon>Eukaryota</taxon>
        <taxon>Rhodophyta</taxon>
        <taxon>Florideophyceae</taxon>
        <taxon>Rhodymeniophycidae</taxon>
        <taxon>Ceramiales</taxon>
        <taxon>Rhodomelaceae</taxon>
        <taxon>Polysiphonioideae</taxon>
        <taxon>Vertebrata</taxon>
    </lineage>
</organism>
<name>A0A0B5W2V7_9FLOR</name>
<dbReference type="GeneID" id="23629588"/>
<gene>
    <name evidence="1" type="primary">ycf21</name>
</gene>
<dbReference type="SUPFAM" id="SSF64288">
    <property type="entry name" value="Chorismate lyase-like"/>
    <property type="match status" value="1"/>
</dbReference>
<geneLocation type="plastid" evidence="1"/>
<proteinExistence type="predicted"/>
<accession>A0A0B5W2V7</accession>
<dbReference type="EMBL" id="KP308097">
    <property type="protein sequence ID" value="AJH66014.1"/>
    <property type="molecule type" value="Genomic_DNA"/>
</dbReference>
<dbReference type="RefSeq" id="YP_009122256.1">
    <property type="nucleotide sequence ID" value="NC_026523.1"/>
</dbReference>
<reference evidence="1" key="1">
    <citation type="journal article" date="2015" name="J. Phycol.">
        <title>The Choreocolax polysiphoniae plastid forces a reevaluation of the evolutionary pathways to parasitism in red algae.</title>
        <authorList>
            <person name="Salomaki E.D."/>
            <person name="Nickles K.R."/>
            <person name="Lane C.E."/>
        </authorList>
    </citation>
    <scope>NUCLEOTIDE SEQUENCE</scope>
</reference>
<dbReference type="Gene3D" id="3.40.1410.10">
    <property type="entry name" value="Chorismate lyase-like"/>
    <property type="match status" value="1"/>
</dbReference>